<dbReference type="CDD" id="cd05819">
    <property type="entry name" value="NHL"/>
    <property type="match status" value="1"/>
</dbReference>
<organism evidence="3 4">
    <name type="scientific">Treponema pedis str. T A4</name>
    <dbReference type="NCBI Taxonomy" id="1291379"/>
    <lineage>
        <taxon>Bacteria</taxon>
        <taxon>Pseudomonadati</taxon>
        <taxon>Spirochaetota</taxon>
        <taxon>Spirochaetia</taxon>
        <taxon>Spirochaetales</taxon>
        <taxon>Treponemataceae</taxon>
        <taxon>Treponema</taxon>
    </lineage>
</organism>
<dbReference type="PANTHER" id="PTHR24104:SF25">
    <property type="entry name" value="PROTEIN LIN-41"/>
    <property type="match status" value="1"/>
</dbReference>
<evidence type="ECO:0000256" key="1">
    <source>
        <dbReference type="ARBA" id="ARBA00022737"/>
    </source>
</evidence>
<evidence type="ECO:0000313" key="3">
    <source>
        <dbReference type="EMBL" id="AGT44400.1"/>
    </source>
</evidence>
<dbReference type="PANTHER" id="PTHR24104">
    <property type="entry name" value="E3 UBIQUITIN-PROTEIN LIGASE NHLRC1-RELATED"/>
    <property type="match status" value="1"/>
</dbReference>
<dbReference type="InterPro" id="IPR011042">
    <property type="entry name" value="6-blade_b-propeller_TolB-like"/>
</dbReference>
<dbReference type="AlphaFoldDB" id="S5ZVR2"/>
<dbReference type="GO" id="GO:0008270">
    <property type="term" value="F:zinc ion binding"/>
    <property type="evidence" value="ECO:0007669"/>
    <property type="project" value="UniProtKB-KW"/>
</dbReference>
<dbReference type="PROSITE" id="PS51125">
    <property type="entry name" value="NHL"/>
    <property type="match status" value="1"/>
</dbReference>
<dbReference type="InterPro" id="IPR011990">
    <property type="entry name" value="TPR-like_helical_dom_sf"/>
</dbReference>
<dbReference type="HOGENOM" id="CLU_025265_0_0_12"/>
<dbReference type="STRING" id="1291379.TPE_1926"/>
<evidence type="ECO:0008006" key="5">
    <source>
        <dbReference type="Google" id="ProtNLM"/>
    </source>
</evidence>
<dbReference type="InterPro" id="IPR050952">
    <property type="entry name" value="TRIM-NHL_E3_ligases"/>
</dbReference>
<reference evidence="3 4" key="1">
    <citation type="journal article" date="2013" name="PLoS ONE">
        <title>Genome-Wide Relatedness of Treponema pedis, from Gingiva and Necrotic Skin Lesions of Pigs, with the Human Oral Pathogen Treponema denticola.</title>
        <authorList>
            <person name="Svartstrom O."/>
            <person name="Mushtaq M."/>
            <person name="Pringle M."/>
            <person name="Segerman B."/>
        </authorList>
    </citation>
    <scope>NUCLEOTIDE SEQUENCE [LARGE SCALE GENOMIC DNA]</scope>
    <source>
        <strain evidence="3">T A4</strain>
    </source>
</reference>
<dbReference type="Gene3D" id="2.120.10.30">
    <property type="entry name" value="TolB, C-terminal domain"/>
    <property type="match status" value="2"/>
</dbReference>
<evidence type="ECO:0000256" key="2">
    <source>
        <dbReference type="PROSITE-ProRule" id="PRU00504"/>
    </source>
</evidence>
<keyword evidence="4" id="KW-1185">Reference proteome</keyword>
<feature type="repeat" description="NHL" evidence="2">
    <location>
        <begin position="234"/>
        <end position="277"/>
    </location>
</feature>
<dbReference type="Proteomes" id="UP000015620">
    <property type="component" value="Chromosome"/>
</dbReference>
<protein>
    <recommendedName>
        <fullName evidence="5">NHL repeat-containing protein</fullName>
    </recommendedName>
</protein>
<dbReference type="PATRIC" id="fig|1291379.3.peg.1899"/>
<evidence type="ECO:0000313" key="4">
    <source>
        <dbReference type="Proteomes" id="UP000015620"/>
    </source>
</evidence>
<dbReference type="KEGG" id="tped:TPE_1926"/>
<dbReference type="EMBL" id="CP004120">
    <property type="protein sequence ID" value="AGT44400.1"/>
    <property type="molecule type" value="Genomic_DNA"/>
</dbReference>
<dbReference type="InterPro" id="IPR036465">
    <property type="entry name" value="vWFA_dom_sf"/>
</dbReference>
<dbReference type="SUPFAM" id="SSF53300">
    <property type="entry name" value="vWA-like"/>
    <property type="match status" value="1"/>
</dbReference>
<accession>S5ZVR2</accession>
<sequence>MKKLKKINTVLFFVLGVAVLRPHINYNLLFAQDAVTAQPSSSDRKIASDEFRRGVQAYYRGTFNEAVILFEKALSYLPGEPLILDWLGKSYYRTGIEGAAAVQWEAASASGYGGMLLKNKIEILKERKTLMSDSIDNLKYVEAVEFSSKNGDVELFRQPLSIAAISDGSFWITAYGSNELLHFNVNGIILDRTKGPIQGFDRPFDVIELKNGNLLVSEFASNRISLLDKNGKFLKYFGQTGRGLGGLIGPQFLAEDEYGNIYVCDFGNARIAVFAPDGEPLFNFGEKGGLFSGFIAPAGIAIIDGLVYVADALKGAVYIFDTAGNYIQDLLPENSLKKIEALRAWNGNLVAAANNKVYLIDTGFSTITELASLGNFPSKITAAVPDINGNLLLIDHKNQNIEITSRINELAGGLFVQIKRIFSDTFPKIIMEVSVQNRDGKQIVGLTEENFIVTEKNRIASNYTLDGSAYLNDTCDIAIIVERSPSSIKEKQAIESAIKEISEAMQGKGKITLVSAGALPILEGKFFPKDLETIPNRLKTVQSPDWKFDSALRLAAGELINAEQKRAVIFLSLTEPNADNFKQYSLNDLASYMTNNNIRFYAVNLKKESSIPETAYLAKKTGGKTFYVYGEKGLKPIITDLLEQPIGTYRLSYNSTLQTDFGRAFLPVEVEVRLLNRSGRDETGYFAPLE</sequence>
<dbReference type="SUPFAM" id="SSF48452">
    <property type="entry name" value="TPR-like"/>
    <property type="match status" value="1"/>
</dbReference>
<dbReference type="Gene3D" id="3.40.50.410">
    <property type="entry name" value="von Willebrand factor, type A domain"/>
    <property type="match status" value="1"/>
</dbReference>
<name>S5ZVR2_9SPIR</name>
<gene>
    <name evidence="3" type="ORF">TPE_1926</name>
</gene>
<proteinExistence type="predicted"/>
<dbReference type="InterPro" id="IPR001258">
    <property type="entry name" value="NHL_repeat"/>
</dbReference>
<dbReference type="SUPFAM" id="SSF101898">
    <property type="entry name" value="NHL repeat"/>
    <property type="match status" value="1"/>
</dbReference>
<keyword evidence="1" id="KW-0677">Repeat</keyword>